<evidence type="ECO:0000256" key="5">
    <source>
        <dbReference type="ARBA" id="ARBA00012641"/>
    </source>
</evidence>
<feature type="active site" description="Proton donor/acceptor" evidence="16">
    <location>
        <position position="259"/>
    </location>
</feature>
<dbReference type="Gene3D" id="3.90.550.10">
    <property type="entry name" value="Spore Coat Polysaccharide Biosynthesis Protein SpsA, Chain A"/>
    <property type="match status" value="1"/>
</dbReference>
<accession>A0A8R2GBV8</accession>
<dbReference type="CDD" id="cd00218">
    <property type="entry name" value="GlcAT-I"/>
    <property type="match status" value="1"/>
</dbReference>
<dbReference type="PANTHER" id="PTHR10896">
    <property type="entry name" value="GALACTOSYLGALACTOSYLXYLOSYLPROTEIN 3-BETA-GLUCURONOSYLTRANSFERASE BETA-1,3-GLUCURONYLTRANSFERASE"/>
    <property type="match status" value="1"/>
</dbReference>
<feature type="binding site" evidence="17">
    <location>
        <position position="178"/>
    </location>
    <ligand>
        <name>Mn(2+)</name>
        <dbReference type="ChEBI" id="CHEBI:29035"/>
    </ligand>
</feature>
<comment type="cofactor">
    <cofactor evidence="1 17 18">
        <name>Mn(2+)</name>
        <dbReference type="ChEBI" id="CHEBI:29035"/>
    </cofactor>
</comment>
<evidence type="ECO:0000256" key="16">
    <source>
        <dbReference type="PIRSR" id="PIRSR605027-1"/>
    </source>
</evidence>
<dbReference type="GeneID" id="100174850"/>
<dbReference type="GO" id="GO:0015018">
    <property type="term" value="F:galactosylgalactosylxylosylprotein 3-beta-glucuronosyltransferase activity"/>
    <property type="evidence" value="ECO:0007669"/>
    <property type="project" value="UniProtKB-UniRule"/>
</dbReference>
<dbReference type="OrthoDB" id="675023at2759"/>
<evidence type="ECO:0000256" key="2">
    <source>
        <dbReference type="ARBA" id="ARBA00004323"/>
    </source>
</evidence>
<keyword evidence="6 18" id="KW-0808">Transferase</keyword>
<sequence>MKSICLLKKVFVMAIFLCTFFLVFFWANMQILNLNGVDTALISKMRPLHVKSRLCHVNLIDGRNHNEAIANKSDLKMIYYITPTYPRPEQIPELTRLGHTLMHVPRIHWIIADDQSLCSTNVLNLLRRTGLPFTHISSPKPYVYKGTNFPRGVSNRRAALVWLRENVREGVMYFGDDDNTVDLQLFDEIRRTKKVSMFPVGLIGDYGISAPIIKDGKVVAFFDSWPGSRTFPVDMAGFAVNIEFLTPTATMPYSAGHEEDKFLMSLGIKLDDIEPLADNCSKVLVWHTKTVKFKKPNLKIDIERISKLPKYEDFANLLKETSRLGMAGIFSKNGSKTFIIKDRKTFEPLSLLPTLV</sequence>
<dbReference type="GO" id="GO:0046872">
    <property type="term" value="F:metal ion binding"/>
    <property type="evidence" value="ECO:0007669"/>
    <property type="project" value="UniProtKB-KW"/>
</dbReference>
<dbReference type="RefSeq" id="XP_012551722.1">
    <property type="nucleotide sequence ID" value="XM_012696268.4"/>
</dbReference>
<evidence type="ECO:0000256" key="11">
    <source>
        <dbReference type="ARBA" id="ARBA00023034"/>
    </source>
</evidence>
<dbReference type="AlphaFoldDB" id="A0A8R2GBV8"/>
<evidence type="ECO:0000256" key="9">
    <source>
        <dbReference type="ARBA" id="ARBA00022968"/>
    </source>
</evidence>
<evidence type="ECO:0000256" key="12">
    <source>
        <dbReference type="ARBA" id="ARBA00023136"/>
    </source>
</evidence>
<dbReference type="GO" id="GO:0050650">
    <property type="term" value="P:chondroitin sulfate proteoglycan biosynthetic process"/>
    <property type="evidence" value="ECO:0007669"/>
    <property type="project" value="TreeGrafter"/>
</dbReference>
<dbReference type="InterPro" id="IPR005027">
    <property type="entry name" value="Glyco_trans_43"/>
</dbReference>
<dbReference type="PANTHER" id="PTHR10896:SF51">
    <property type="entry name" value="GALACTOSYLGALACTOSYLXYLOSYLPROTEIN 3-BETA-GLUCURONOSYLTRANSFERASE S"/>
    <property type="match status" value="1"/>
</dbReference>
<dbReference type="GO" id="GO:0005975">
    <property type="term" value="P:carbohydrate metabolic process"/>
    <property type="evidence" value="ECO:0007669"/>
    <property type="project" value="TreeGrafter"/>
</dbReference>
<comment type="pathway">
    <text evidence="3 18">Protein modification; protein glycosylation.</text>
</comment>
<comment type="subcellular location">
    <subcellularLocation>
        <location evidence="2 18">Golgi apparatus membrane</location>
        <topology evidence="2 18">Single-pass type II membrane protein</topology>
    </subcellularLocation>
</comment>
<dbReference type="Proteomes" id="UP000005204">
    <property type="component" value="Unassembled WGS sequence"/>
</dbReference>
<protein>
    <recommendedName>
        <fullName evidence="5 18">Galactosylgalactosylxylosylprotein 3-beta-glucuronosyltransferase</fullName>
        <ecNumber evidence="5 18">2.4.1.135</ecNumber>
    </recommendedName>
</protein>
<evidence type="ECO:0000256" key="14">
    <source>
        <dbReference type="ARBA" id="ARBA00023211"/>
    </source>
</evidence>
<name>A0A8R2GBV8_BOMMO</name>
<dbReference type="EC" id="2.4.1.135" evidence="5 18"/>
<feature type="transmembrane region" description="Helical" evidence="18">
    <location>
        <begin position="7"/>
        <end position="27"/>
    </location>
</feature>
<evidence type="ECO:0000256" key="7">
    <source>
        <dbReference type="ARBA" id="ARBA00022692"/>
    </source>
</evidence>
<keyword evidence="11 18" id="KW-0333">Golgi apparatus</keyword>
<keyword evidence="7 18" id="KW-0812">Transmembrane</keyword>
<dbReference type="SUPFAM" id="SSF53448">
    <property type="entry name" value="Nucleotide-diphospho-sugar transferases"/>
    <property type="match status" value="1"/>
</dbReference>
<evidence type="ECO:0000256" key="3">
    <source>
        <dbReference type="ARBA" id="ARBA00004922"/>
    </source>
</evidence>
<evidence type="ECO:0000256" key="8">
    <source>
        <dbReference type="ARBA" id="ARBA00022723"/>
    </source>
</evidence>
<keyword evidence="12 18" id="KW-0472">Membrane</keyword>
<dbReference type="EnsemblMetazoa" id="XM_012696268.3">
    <property type="protein sequence ID" value="XP_012551722.1"/>
    <property type="gene ID" value="LOC100174850"/>
</dbReference>
<keyword evidence="9 18" id="KW-0735">Signal-anchor</keyword>
<evidence type="ECO:0000256" key="6">
    <source>
        <dbReference type="ARBA" id="ARBA00022679"/>
    </source>
</evidence>
<dbReference type="GO" id="GO:0000139">
    <property type="term" value="C:Golgi membrane"/>
    <property type="evidence" value="ECO:0007669"/>
    <property type="project" value="UniProtKB-SubCell"/>
</dbReference>
<dbReference type="InterPro" id="IPR029044">
    <property type="entry name" value="Nucleotide-diphossugar_trans"/>
</dbReference>
<evidence type="ECO:0000256" key="17">
    <source>
        <dbReference type="PIRSR" id="PIRSR605027-3"/>
    </source>
</evidence>
<dbReference type="FunFam" id="3.90.550.10:FF:000044">
    <property type="entry name" value="Galactosylgalactosylxylosylprotein 3-beta-glucuronosyltransferase"/>
    <property type="match status" value="1"/>
</dbReference>
<evidence type="ECO:0000256" key="15">
    <source>
        <dbReference type="ARBA" id="ARBA00047979"/>
    </source>
</evidence>
<keyword evidence="10 18" id="KW-1133">Transmembrane helix</keyword>
<evidence type="ECO:0000313" key="19">
    <source>
        <dbReference type="EnsemblMetazoa" id="XP_012551722.1"/>
    </source>
</evidence>
<reference evidence="20" key="1">
    <citation type="journal article" date="2008" name="Insect Biochem. Mol. Biol.">
        <title>The genome of a lepidopteran model insect, the silkworm Bombyx mori.</title>
        <authorList>
            <consortium name="International Silkworm Genome Consortium"/>
        </authorList>
    </citation>
    <scope>NUCLEOTIDE SEQUENCE [LARGE SCALE GENOMIC DNA]</scope>
    <source>
        <strain evidence="20">p50T</strain>
    </source>
</reference>
<keyword evidence="14 17" id="KW-0464">Manganese</keyword>
<evidence type="ECO:0000256" key="13">
    <source>
        <dbReference type="ARBA" id="ARBA00023180"/>
    </source>
</evidence>
<evidence type="ECO:0000256" key="1">
    <source>
        <dbReference type="ARBA" id="ARBA00001936"/>
    </source>
</evidence>
<proteinExistence type="inferred from homology"/>
<evidence type="ECO:0000256" key="18">
    <source>
        <dbReference type="RuleBase" id="RU363127"/>
    </source>
</evidence>
<keyword evidence="20" id="KW-1185">Reference proteome</keyword>
<comment type="catalytic activity">
    <reaction evidence="15 18">
        <text>3-O-(beta-D-galactosyl-(1-&gt;3)-beta-D-galactosyl-(1-&gt;4)-beta-D-xylosyl)-L-seryl-[protein] + UDP-alpha-D-glucuronate = 3-O-(beta-D-GlcA-(1-&gt;3)-beta-D-Gal-(1-&gt;3)-beta-D-Gal-(1-&gt;4)-beta-D-Xyl)-L-seryl-[protein] + UDP + H(+)</text>
        <dbReference type="Rhea" id="RHEA:24168"/>
        <dbReference type="Rhea" id="RHEA-COMP:12571"/>
        <dbReference type="Rhea" id="RHEA-COMP:12573"/>
        <dbReference type="ChEBI" id="CHEBI:15378"/>
        <dbReference type="ChEBI" id="CHEBI:58052"/>
        <dbReference type="ChEBI" id="CHEBI:58223"/>
        <dbReference type="ChEBI" id="CHEBI:132090"/>
        <dbReference type="ChEBI" id="CHEBI:132093"/>
        <dbReference type="EC" id="2.4.1.135"/>
    </reaction>
</comment>
<comment type="similarity">
    <text evidence="4 18">Belongs to the glycosyltransferase 43 family.</text>
</comment>
<evidence type="ECO:0000256" key="4">
    <source>
        <dbReference type="ARBA" id="ARBA00007706"/>
    </source>
</evidence>
<evidence type="ECO:0000256" key="10">
    <source>
        <dbReference type="ARBA" id="ARBA00022989"/>
    </source>
</evidence>
<organism evidence="19 20">
    <name type="scientific">Bombyx mori</name>
    <name type="common">Silk moth</name>
    <dbReference type="NCBI Taxonomy" id="7091"/>
    <lineage>
        <taxon>Eukaryota</taxon>
        <taxon>Metazoa</taxon>
        <taxon>Ecdysozoa</taxon>
        <taxon>Arthropoda</taxon>
        <taxon>Hexapoda</taxon>
        <taxon>Insecta</taxon>
        <taxon>Pterygota</taxon>
        <taxon>Neoptera</taxon>
        <taxon>Endopterygota</taxon>
        <taxon>Lepidoptera</taxon>
        <taxon>Glossata</taxon>
        <taxon>Ditrysia</taxon>
        <taxon>Bombycoidea</taxon>
        <taxon>Bombycidae</taxon>
        <taxon>Bombycinae</taxon>
        <taxon>Bombyx</taxon>
    </lineage>
</organism>
<keyword evidence="13" id="KW-0325">Glycoprotein</keyword>
<keyword evidence="8 17" id="KW-0479">Metal-binding</keyword>
<dbReference type="Pfam" id="PF03360">
    <property type="entry name" value="Glyco_transf_43"/>
    <property type="match status" value="1"/>
</dbReference>
<reference evidence="19" key="2">
    <citation type="submission" date="2022-06" db="UniProtKB">
        <authorList>
            <consortium name="EnsemblMetazoa"/>
        </authorList>
    </citation>
    <scope>IDENTIFICATION</scope>
    <source>
        <strain evidence="19">p50T (Dazao)</strain>
    </source>
</reference>
<evidence type="ECO:0000313" key="20">
    <source>
        <dbReference type="Proteomes" id="UP000005204"/>
    </source>
</evidence>